<evidence type="ECO:0000313" key="6">
    <source>
        <dbReference type="RefSeq" id="XP_060035604.1"/>
    </source>
</evidence>
<dbReference type="PROSITE" id="PS50001">
    <property type="entry name" value="SH2"/>
    <property type="match status" value="1"/>
</dbReference>
<dbReference type="SMART" id="SM00252">
    <property type="entry name" value="SH2"/>
    <property type="match status" value="1"/>
</dbReference>
<gene>
    <name evidence="6" type="primary">SH2D7</name>
</gene>
<sequence length="436" mass="46463">MQGLEPPSSGGPGAPGGSQALAQLQELALHWFTETQAPLILQSGTLPSWFHGFITRNQTERLLRDRALGCFLIRLSDRAAGYILSYRGSNRCRHFVISQLPNRRYLVSGDTRSHGSLAELVRHYQAARLQPFGETLASACPRLEDSDLYDAIALGLPPAGPAAATPPRRVADPAAGPPDSSEPRASFPHTGARGSRQHGEEGPDRVPSLPERSVSLLDASFGRPCDVIYADLRKMNRLRRDPKGSVLPQAPRNSDSQDGPRPSPTGLSPDVAPSSRGLLSSVPPGRSPDATAPSQGFLSPGPGAAGWSQRSLKLSQEPPPGPADTYQLIGASCLPLEPRPTADTYEHIPLGRRGRNQPPHPGASPTHSKLSGPLHSDYENISGGPLLPEPGNTYEQIPAARSTEPRWPQKQNPHPMGAGGRLPPGLGSSIALTPWV</sequence>
<dbReference type="PRINTS" id="PR00401">
    <property type="entry name" value="SH2DOMAIN"/>
</dbReference>
<dbReference type="SUPFAM" id="SSF55550">
    <property type="entry name" value="SH2 domain"/>
    <property type="match status" value="1"/>
</dbReference>
<dbReference type="Gene3D" id="3.30.505.10">
    <property type="entry name" value="SH2 domain"/>
    <property type="match status" value="1"/>
</dbReference>
<feature type="region of interest" description="Disordered" evidence="3">
    <location>
        <begin position="160"/>
        <end position="210"/>
    </location>
</feature>
<dbReference type="InterPro" id="IPR000980">
    <property type="entry name" value="SH2"/>
</dbReference>
<name>A0ABM3WGA3_ERIEU</name>
<evidence type="ECO:0000313" key="5">
    <source>
        <dbReference type="Proteomes" id="UP001652624"/>
    </source>
</evidence>
<dbReference type="PANTHER" id="PTHR14388:SF6">
    <property type="entry name" value="SH2 DOMAIN-CONTAINING PROTEIN 7"/>
    <property type="match status" value="1"/>
</dbReference>
<dbReference type="RefSeq" id="XP_060035604.1">
    <property type="nucleotide sequence ID" value="XM_060179621.1"/>
</dbReference>
<keyword evidence="1 2" id="KW-0727">SH2 domain</keyword>
<feature type="region of interest" description="Disordered" evidence="3">
    <location>
        <begin position="239"/>
        <end position="436"/>
    </location>
</feature>
<evidence type="ECO:0000256" key="2">
    <source>
        <dbReference type="PROSITE-ProRule" id="PRU00191"/>
    </source>
</evidence>
<protein>
    <submittedName>
        <fullName evidence="6">SH2 domain-containing protein 7</fullName>
    </submittedName>
</protein>
<dbReference type="Pfam" id="PF00017">
    <property type="entry name" value="SH2"/>
    <property type="match status" value="1"/>
</dbReference>
<evidence type="ECO:0000259" key="4">
    <source>
        <dbReference type="PROSITE" id="PS50001"/>
    </source>
</evidence>
<dbReference type="PANTHER" id="PTHR14388">
    <property type="entry name" value="T CELL-SPECIFIC ADAPTER PROTEIN TSAD"/>
    <property type="match status" value="1"/>
</dbReference>
<organism evidence="5 6">
    <name type="scientific">Erinaceus europaeus</name>
    <name type="common">Western European hedgehog</name>
    <dbReference type="NCBI Taxonomy" id="9365"/>
    <lineage>
        <taxon>Eukaryota</taxon>
        <taxon>Metazoa</taxon>
        <taxon>Chordata</taxon>
        <taxon>Craniata</taxon>
        <taxon>Vertebrata</taxon>
        <taxon>Euteleostomi</taxon>
        <taxon>Mammalia</taxon>
        <taxon>Eutheria</taxon>
        <taxon>Laurasiatheria</taxon>
        <taxon>Eulipotyphla</taxon>
        <taxon>Erinaceidae</taxon>
        <taxon>Erinaceinae</taxon>
        <taxon>Erinaceus</taxon>
    </lineage>
</organism>
<dbReference type="Proteomes" id="UP001652624">
    <property type="component" value="Chromosome 20"/>
</dbReference>
<proteinExistence type="predicted"/>
<accession>A0ABM3WGA3</accession>
<evidence type="ECO:0000256" key="3">
    <source>
        <dbReference type="SAM" id="MobiDB-lite"/>
    </source>
</evidence>
<dbReference type="InterPro" id="IPR036860">
    <property type="entry name" value="SH2_dom_sf"/>
</dbReference>
<feature type="domain" description="SH2" evidence="4">
    <location>
        <begin position="49"/>
        <end position="140"/>
    </location>
</feature>
<keyword evidence="5" id="KW-1185">Reference proteome</keyword>
<feature type="compositionally biased region" description="Low complexity" evidence="3">
    <location>
        <begin position="160"/>
        <end position="174"/>
    </location>
</feature>
<evidence type="ECO:0000256" key="1">
    <source>
        <dbReference type="ARBA" id="ARBA00022999"/>
    </source>
</evidence>
<reference evidence="6" key="1">
    <citation type="submission" date="2025-08" db="UniProtKB">
        <authorList>
            <consortium name="RefSeq"/>
        </authorList>
    </citation>
    <scope>IDENTIFICATION</scope>
</reference>
<dbReference type="GeneID" id="103113153"/>